<keyword evidence="4" id="KW-0560">Oxidoreductase</keyword>
<keyword evidence="3" id="KW-0274">FAD</keyword>
<dbReference type="GO" id="GO:0071949">
    <property type="term" value="F:FAD binding"/>
    <property type="evidence" value="ECO:0007669"/>
    <property type="project" value="InterPro"/>
</dbReference>
<dbReference type="GO" id="GO:0016491">
    <property type="term" value="F:oxidoreductase activity"/>
    <property type="evidence" value="ECO:0007669"/>
    <property type="project" value="UniProtKB-KW"/>
</dbReference>
<dbReference type="InterPro" id="IPR050416">
    <property type="entry name" value="FAD-linked_Oxidoreductase"/>
</dbReference>
<dbReference type="Pfam" id="PF08031">
    <property type="entry name" value="BBE"/>
    <property type="match status" value="1"/>
</dbReference>
<evidence type="ECO:0000256" key="3">
    <source>
        <dbReference type="ARBA" id="ARBA00022827"/>
    </source>
</evidence>
<evidence type="ECO:0000313" key="7">
    <source>
        <dbReference type="EMBL" id="PTU23685.1"/>
    </source>
</evidence>
<dbReference type="PANTHER" id="PTHR42973">
    <property type="entry name" value="BINDING OXIDOREDUCTASE, PUTATIVE (AFU_ORTHOLOGUE AFUA_1G17690)-RELATED"/>
    <property type="match status" value="1"/>
</dbReference>
<sequence length="491" mass="52921">MAPSISFSLLQISLLAYSGLVSGDFSLRQCLESAVSRVAFEGDPFYQLLSVRPYNLDISIVPAAVAFPADTNEVAAVVRCAAQNGYQVQAKSGGHSYANHGLGGTNGAVVVNLENLQHFSMNTTTWEATIGAGTLLGDVTKRLSDAGGRAMAHGTCPQVGSGGHFTIGGLGPSSRQFGAALDHIIEAEVVLANSSIIRASETENPDVFFAVRGAASGFGIVTEFKVRTEPEPGQAVRYSYSFSFSDTATRADLFKKWQAYVTQPDLPRELASTLTILEHGMFITGTFFGSKEEYNALKIETEFPGFAKGGTLVLDDWLGLVSNWAEDLFLGVGGGIPSHFYAKSRSLTAGSLLSEEEIEQMFEYIDNVDKGTLLWFAIFDLQGGAVGDVPVDATAYAHRDTLIWLQSYAINLFGRISETTVEFLERLNELTLTSTAKTVPYAAYPGYVDPRLTDAQAAYWGSNLARLNRIKAEIDPNNVFHNPQSVRPASG</sequence>
<keyword evidence="5" id="KW-0732">Signal</keyword>
<dbReference type="OrthoDB" id="407275at2759"/>
<name>A0A2T5M580_9EURO</name>
<dbReference type="Pfam" id="PF01565">
    <property type="entry name" value="FAD_binding_4"/>
    <property type="match status" value="1"/>
</dbReference>
<dbReference type="VEuPathDB" id="FungiDB:P175DRAFT_0488890"/>
<dbReference type="GeneID" id="63812587"/>
<dbReference type="InterPro" id="IPR006094">
    <property type="entry name" value="Oxid_FAD_bind_N"/>
</dbReference>
<evidence type="ECO:0000256" key="4">
    <source>
        <dbReference type="ARBA" id="ARBA00023002"/>
    </source>
</evidence>
<dbReference type="AlphaFoldDB" id="A0A2T5M580"/>
<dbReference type="PANTHER" id="PTHR42973:SF17">
    <property type="entry name" value="OXIDASE, PUTATIVE (AFU_ORTHOLOGUE AFUA_6G14340)-RELATED"/>
    <property type="match status" value="1"/>
</dbReference>
<dbReference type="InterPro" id="IPR012951">
    <property type="entry name" value="BBE"/>
</dbReference>
<dbReference type="Gene3D" id="3.40.462.20">
    <property type="match status" value="1"/>
</dbReference>
<gene>
    <name evidence="7" type="ORF">P175DRAFT_0488890</name>
</gene>
<organism evidence="7 8">
    <name type="scientific">Aspergillus ochraceoroseus IBT 24754</name>
    <dbReference type="NCBI Taxonomy" id="1392256"/>
    <lineage>
        <taxon>Eukaryota</taxon>
        <taxon>Fungi</taxon>
        <taxon>Dikarya</taxon>
        <taxon>Ascomycota</taxon>
        <taxon>Pezizomycotina</taxon>
        <taxon>Eurotiomycetes</taxon>
        <taxon>Eurotiomycetidae</taxon>
        <taxon>Eurotiales</taxon>
        <taxon>Aspergillaceae</taxon>
        <taxon>Aspergillus</taxon>
        <taxon>Aspergillus subgen. Nidulantes</taxon>
    </lineage>
</organism>
<accession>A0A2T5M580</accession>
<evidence type="ECO:0000259" key="6">
    <source>
        <dbReference type="PROSITE" id="PS51387"/>
    </source>
</evidence>
<comment type="similarity">
    <text evidence="1">Belongs to the oxygen-dependent FAD-linked oxidoreductase family.</text>
</comment>
<dbReference type="PROSITE" id="PS51387">
    <property type="entry name" value="FAD_PCMH"/>
    <property type="match status" value="1"/>
</dbReference>
<dbReference type="InterPro" id="IPR036318">
    <property type="entry name" value="FAD-bd_PCMH-like_sf"/>
</dbReference>
<feature type="domain" description="FAD-binding PCMH-type" evidence="6">
    <location>
        <begin position="58"/>
        <end position="231"/>
    </location>
</feature>
<reference evidence="7 8" key="1">
    <citation type="journal article" date="2018" name="Proc. Natl. Acad. Sci. U.S.A.">
        <title>Linking secondary metabolites to gene clusters through genome sequencing of six diverse Aspergillus species.</title>
        <authorList>
            <person name="Kaerboelling I."/>
            <person name="Vesth T.C."/>
            <person name="Frisvad J.C."/>
            <person name="Nybo J.L."/>
            <person name="Theobald S."/>
            <person name="Kuo A."/>
            <person name="Bowyer P."/>
            <person name="Matsuda Y."/>
            <person name="Mondo S."/>
            <person name="Lyhne E.K."/>
            <person name="Kogle M.E."/>
            <person name="Clum A."/>
            <person name="Lipzen A."/>
            <person name="Salamov A."/>
            <person name="Ngan C.Y."/>
            <person name="Daum C."/>
            <person name="Chiniquy J."/>
            <person name="Barry K."/>
            <person name="LaButti K."/>
            <person name="Haridas S."/>
            <person name="Simmons B.A."/>
            <person name="Magnuson J.K."/>
            <person name="Mortensen U.H."/>
            <person name="Larsen T.O."/>
            <person name="Grigoriev I.V."/>
            <person name="Baker S.E."/>
            <person name="Andersen M.R."/>
        </authorList>
    </citation>
    <scope>NUCLEOTIDE SEQUENCE [LARGE SCALE GENOMIC DNA]</scope>
    <source>
        <strain evidence="7 8">IBT 24754</strain>
    </source>
</reference>
<dbReference type="PROSITE" id="PS00862">
    <property type="entry name" value="OX2_COVAL_FAD"/>
    <property type="match status" value="1"/>
</dbReference>
<proteinExistence type="inferred from homology"/>
<dbReference type="InterPro" id="IPR016166">
    <property type="entry name" value="FAD-bd_PCMH"/>
</dbReference>
<feature type="signal peptide" evidence="5">
    <location>
        <begin position="1"/>
        <end position="23"/>
    </location>
</feature>
<keyword evidence="2" id="KW-0285">Flavoprotein</keyword>
<evidence type="ECO:0000313" key="8">
    <source>
        <dbReference type="Proteomes" id="UP000244073"/>
    </source>
</evidence>
<feature type="chain" id="PRO_5015574853" description="FAD-binding PCMH-type domain-containing protein" evidence="5">
    <location>
        <begin position="24"/>
        <end position="491"/>
    </location>
</feature>
<dbReference type="EMBL" id="MSFN02000001">
    <property type="protein sequence ID" value="PTU23685.1"/>
    <property type="molecule type" value="Genomic_DNA"/>
</dbReference>
<protein>
    <recommendedName>
        <fullName evidence="6">FAD-binding PCMH-type domain-containing protein</fullName>
    </recommendedName>
</protein>
<dbReference type="Proteomes" id="UP000244073">
    <property type="component" value="Unassembled WGS sequence"/>
</dbReference>
<evidence type="ECO:0000256" key="1">
    <source>
        <dbReference type="ARBA" id="ARBA00005466"/>
    </source>
</evidence>
<comment type="caution">
    <text evidence="7">The sequence shown here is derived from an EMBL/GenBank/DDBJ whole genome shotgun (WGS) entry which is preliminary data.</text>
</comment>
<dbReference type="InterPro" id="IPR016169">
    <property type="entry name" value="FAD-bd_PCMH_sub2"/>
</dbReference>
<evidence type="ECO:0000256" key="5">
    <source>
        <dbReference type="SAM" id="SignalP"/>
    </source>
</evidence>
<dbReference type="InterPro" id="IPR006093">
    <property type="entry name" value="Oxy_OxRdtase_FAD_BS"/>
</dbReference>
<dbReference type="SUPFAM" id="SSF56176">
    <property type="entry name" value="FAD-binding/transporter-associated domain-like"/>
    <property type="match status" value="1"/>
</dbReference>
<dbReference type="Gene3D" id="3.30.465.10">
    <property type="match status" value="1"/>
</dbReference>
<dbReference type="RefSeq" id="XP_040755077.1">
    <property type="nucleotide sequence ID" value="XM_040895705.1"/>
</dbReference>
<evidence type="ECO:0000256" key="2">
    <source>
        <dbReference type="ARBA" id="ARBA00022630"/>
    </source>
</evidence>